<gene>
    <name evidence="4" type="primary">RASSF7</name>
    <name evidence="4" type="synonym">rassf7a</name>
</gene>
<dbReference type="AlphaFoldDB" id="A0A8C9QXD9"/>
<reference evidence="4" key="2">
    <citation type="submission" date="2025-08" db="UniProtKB">
        <authorList>
            <consortium name="Ensembl"/>
        </authorList>
    </citation>
    <scope>IDENTIFICATION</scope>
</reference>
<name>A0A8C9QXD9_SCLFO</name>
<dbReference type="Pfam" id="PF21712">
    <property type="entry name" value="RASSF8-10_RA"/>
    <property type="match status" value="1"/>
</dbReference>
<dbReference type="InterPro" id="IPR029071">
    <property type="entry name" value="Ubiquitin-like_domsf"/>
</dbReference>
<dbReference type="PANTHER" id="PTHR15286">
    <property type="entry name" value="RAS-ASSOCIATING DOMAIN CONTAINING PROTEIN"/>
    <property type="match status" value="1"/>
</dbReference>
<evidence type="ECO:0000256" key="2">
    <source>
        <dbReference type="SAM" id="MobiDB-lite"/>
    </source>
</evidence>
<feature type="region of interest" description="Disordered" evidence="2">
    <location>
        <begin position="78"/>
        <end position="150"/>
    </location>
</feature>
<evidence type="ECO:0000313" key="5">
    <source>
        <dbReference type="Proteomes" id="UP000694397"/>
    </source>
</evidence>
<protein>
    <submittedName>
        <fullName evidence="4">Ras association domain family member 7</fullName>
    </submittedName>
</protein>
<dbReference type="PROSITE" id="PS50200">
    <property type="entry name" value="RA"/>
    <property type="match status" value="1"/>
</dbReference>
<proteinExistence type="predicted"/>
<dbReference type="PANTHER" id="PTHR15286:SF11">
    <property type="entry name" value="RAS ASSOCIATION DOMAIN-CONTAINING PROTEIN 7"/>
    <property type="match status" value="1"/>
</dbReference>
<reference evidence="4" key="3">
    <citation type="submission" date="2025-09" db="UniProtKB">
        <authorList>
            <consortium name="Ensembl"/>
        </authorList>
    </citation>
    <scope>IDENTIFICATION</scope>
</reference>
<dbReference type="GeneTree" id="ENSGT00950000182839"/>
<reference evidence="4 5" key="1">
    <citation type="submission" date="2019-04" db="EMBL/GenBank/DDBJ databases">
        <authorList>
            <consortium name="Wellcome Sanger Institute Data Sharing"/>
        </authorList>
    </citation>
    <scope>NUCLEOTIDE SEQUENCE [LARGE SCALE GENOMIC DNA]</scope>
</reference>
<dbReference type="OrthoDB" id="10051571at2759"/>
<dbReference type="InterPro" id="IPR033593">
    <property type="entry name" value="N-RASSF"/>
</dbReference>
<dbReference type="InterPro" id="IPR000159">
    <property type="entry name" value="RA_dom"/>
</dbReference>
<keyword evidence="1" id="KW-0175">Coiled coil</keyword>
<dbReference type="InterPro" id="IPR048945">
    <property type="entry name" value="RASSF8/10_RA"/>
</dbReference>
<feature type="coiled-coil region" evidence="1">
    <location>
        <begin position="162"/>
        <end position="189"/>
    </location>
</feature>
<feature type="domain" description="Ras-associating" evidence="3">
    <location>
        <begin position="1"/>
        <end position="82"/>
    </location>
</feature>
<feature type="compositionally biased region" description="Basic and acidic residues" evidence="2">
    <location>
        <begin position="266"/>
        <end position="279"/>
    </location>
</feature>
<sequence>MELKVWVDGVVRVVCGLSEETSCQDVVIALAQAIGQTGRYVLIQKLRDTERQLLADERPLESLVKLGQQGNEVQFFLRRTGPSSSEALNTERGPVLPRPSEPEPPKRREPRKAHTFNLGPSSSPQSKVKNFKKSPRDSSEMRASPCLPGPTPGPAFSAGLSKEDLFRLILQQQEQLRELEMQLTTVEGEVLVWERPPGPDPRLQEELDRLEQVVRKNHAELGREAALEEELRAEGERERGLRRHLAELRTSMDDCNRRLHDCATRSAHLEREIQQESRRTKSRPGPAQAGPEESLGMVRAKLQSQQRQGAELEASLSETEQALGKADALLKERNEEMDELNKEIRQCNLQQFIQQTGVPPVPSSSHPEQLEGYSNSAGPVQYTTESPPRPTAKHFLGNPRNLQNPLVSSLNPEVLTSRESSWR</sequence>
<dbReference type="GO" id="GO:0007165">
    <property type="term" value="P:signal transduction"/>
    <property type="evidence" value="ECO:0007669"/>
    <property type="project" value="InterPro"/>
</dbReference>
<dbReference type="Gene3D" id="3.10.20.90">
    <property type="entry name" value="Phosphatidylinositol 3-kinase Catalytic Subunit, Chain A, domain 1"/>
    <property type="match status" value="1"/>
</dbReference>
<feature type="region of interest" description="Disordered" evidence="2">
    <location>
        <begin position="356"/>
        <end position="423"/>
    </location>
</feature>
<evidence type="ECO:0000313" key="4">
    <source>
        <dbReference type="Ensembl" id="ENSSFOP00015004748.2"/>
    </source>
</evidence>
<keyword evidence="5" id="KW-1185">Reference proteome</keyword>
<feature type="coiled-coil region" evidence="1">
    <location>
        <begin position="302"/>
        <end position="350"/>
    </location>
</feature>
<evidence type="ECO:0000259" key="3">
    <source>
        <dbReference type="PROSITE" id="PS50200"/>
    </source>
</evidence>
<feature type="compositionally biased region" description="Polar residues" evidence="2">
    <location>
        <begin position="356"/>
        <end position="386"/>
    </location>
</feature>
<dbReference type="Proteomes" id="UP000694397">
    <property type="component" value="Chromosome 5"/>
</dbReference>
<organism evidence="4 5">
    <name type="scientific">Scleropages formosus</name>
    <name type="common">Asian bonytongue</name>
    <name type="synonym">Osteoglossum formosum</name>
    <dbReference type="NCBI Taxonomy" id="113540"/>
    <lineage>
        <taxon>Eukaryota</taxon>
        <taxon>Metazoa</taxon>
        <taxon>Chordata</taxon>
        <taxon>Craniata</taxon>
        <taxon>Vertebrata</taxon>
        <taxon>Euteleostomi</taxon>
        <taxon>Actinopterygii</taxon>
        <taxon>Neopterygii</taxon>
        <taxon>Teleostei</taxon>
        <taxon>Osteoglossocephala</taxon>
        <taxon>Osteoglossomorpha</taxon>
        <taxon>Osteoglossiformes</taxon>
        <taxon>Osteoglossidae</taxon>
        <taxon>Scleropages</taxon>
    </lineage>
</organism>
<dbReference type="Ensembl" id="ENSSFOT00015004824.2">
    <property type="protein sequence ID" value="ENSSFOP00015004748.2"/>
    <property type="gene ID" value="ENSSFOG00015003103.2"/>
</dbReference>
<feature type="compositionally biased region" description="Polar residues" evidence="2">
    <location>
        <begin position="400"/>
        <end position="411"/>
    </location>
</feature>
<dbReference type="SUPFAM" id="SSF54236">
    <property type="entry name" value="Ubiquitin-like"/>
    <property type="match status" value="1"/>
</dbReference>
<evidence type="ECO:0000256" key="1">
    <source>
        <dbReference type="SAM" id="Coils"/>
    </source>
</evidence>
<accession>A0A8C9QXD9</accession>
<feature type="compositionally biased region" description="Polar residues" evidence="2">
    <location>
        <begin position="118"/>
        <end position="128"/>
    </location>
</feature>
<dbReference type="SMART" id="SM00314">
    <property type="entry name" value="RA"/>
    <property type="match status" value="1"/>
</dbReference>
<feature type="region of interest" description="Disordered" evidence="2">
    <location>
        <begin position="266"/>
        <end position="294"/>
    </location>
</feature>